<gene>
    <name evidence="1" type="ORF">NCTC13832_00704</name>
</gene>
<organism evidence="1 2">
    <name type="scientific">Staphylococcus microti</name>
    <dbReference type="NCBI Taxonomy" id="569857"/>
    <lineage>
        <taxon>Bacteria</taxon>
        <taxon>Bacillati</taxon>
        <taxon>Bacillota</taxon>
        <taxon>Bacilli</taxon>
        <taxon>Bacillales</taxon>
        <taxon>Staphylococcaceae</taxon>
        <taxon>Staphylococcus</taxon>
    </lineage>
</organism>
<sequence length="57" mass="6579">MNNRLDLLIALCDEYKRLLEEYKQNRPGGVSRARLERTALVLRQTTLEFEKGGIGND</sequence>
<accession>A0A380GSI3</accession>
<evidence type="ECO:0000313" key="2">
    <source>
        <dbReference type="Proteomes" id="UP000254100"/>
    </source>
</evidence>
<dbReference type="AlphaFoldDB" id="A0A380GSI3"/>
<dbReference type="Proteomes" id="UP000254100">
    <property type="component" value="Unassembled WGS sequence"/>
</dbReference>
<evidence type="ECO:0000313" key="1">
    <source>
        <dbReference type="EMBL" id="SUM57039.1"/>
    </source>
</evidence>
<dbReference type="RefSeq" id="WP_169743594.1">
    <property type="nucleotide sequence ID" value="NZ_JXWY01000013.1"/>
</dbReference>
<dbReference type="EMBL" id="UHDT01000001">
    <property type="protein sequence ID" value="SUM57039.1"/>
    <property type="molecule type" value="Genomic_DNA"/>
</dbReference>
<name>A0A380GSI3_9STAP</name>
<reference evidence="1 2" key="1">
    <citation type="submission" date="2018-06" db="EMBL/GenBank/DDBJ databases">
        <authorList>
            <consortium name="Pathogen Informatics"/>
            <person name="Doyle S."/>
        </authorList>
    </citation>
    <scope>NUCLEOTIDE SEQUENCE [LARGE SCALE GENOMIC DNA]</scope>
    <source>
        <strain evidence="1 2">NCTC13832</strain>
    </source>
</reference>
<protein>
    <submittedName>
        <fullName evidence="1">Phage protein</fullName>
    </submittedName>
</protein>
<proteinExistence type="predicted"/>